<dbReference type="SUPFAM" id="SSF51395">
    <property type="entry name" value="FMN-linked oxidoreductases"/>
    <property type="match status" value="1"/>
</dbReference>
<keyword evidence="3" id="KW-0288">FMN</keyword>
<dbReference type="InterPro" id="IPR051799">
    <property type="entry name" value="NADH_flavin_oxidoreductase"/>
</dbReference>
<dbReference type="Gene3D" id="3.20.20.70">
    <property type="entry name" value="Aldolase class I"/>
    <property type="match status" value="1"/>
</dbReference>
<dbReference type="InterPro" id="IPR001155">
    <property type="entry name" value="OxRdtase_FMN_N"/>
</dbReference>
<sequence>MACNDKQGVFEPITLPCGRTVPNRLVALYEHLAHLFGGPPNRHHLSLYSQWAAFEWGMVITGNVNISPHHLTLARDLVLPSQHDAAGAEAFRALAKVMRGNGNRLAIMQLNHAGRQSPNVLGGRTPFAPPLGPSSIRVGSEHPATTDSQRMPTKGMLASLINWLMFQVPREMSLDDIDKVVDEFVRGAKLAVDTGFDGVELHAAHGYLLAQFMSSKSNQRTDDYSAQELKLLHRIADGIRMSVPSDFVLGIKINSADYSTSETTLVFEHFRTIASWGLFDFIEISGGDYENPGSTLFTYQRHLSQCSPRTDFITSRLSSRQATFATFSQSAMQIVEGLPKPPLILLTGGLNSPNLLHSVLSSHHAHLLGIGRSAVLRPDIPEILRACSDWESNELFARDPDLQAGTLRRVFDLLPPIKLIGAGVKMAWYTIGMRRLVGLPQEPKCGLRGFPPVDYSAGAVRSVIVMWAWFEPELGAIAPNIHRFWLRVIAMIATGIMLAAAVSLPRPPGLHHHSSLNTFLFLEMLSVHSLIAACLFLRTFAAPTPEPWKNAPTKCDLTAVEMNLPANQTALLAPMRPPHFVALGLGFQNYTCNPSTSTYSSIGAVALLFDISCMDKAPASTSIQQSAFDAWSRAAPTITLQAVLASVGTNALLGSHYFVPSPTGTGISPEWDFSVPSHNTSAIVIGTKVGNIPAPNNSTANVDWLAVNGVQGSLASQVFRIDTVGGQPPTSCAAGSANISVKYTAKYFLY</sequence>
<comment type="similarity">
    <text evidence="1">Belongs to the NADH:flavin oxidoreductase/NADH oxidase family.</text>
</comment>
<dbReference type="Pfam" id="PF00724">
    <property type="entry name" value="Oxidored_FMN"/>
    <property type="match status" value="1"/>
</dbReference>
<dbReference type="GO" id="GO:0010181">
    <property type="term" value="F:FMN binding"/>
    <property type="evidence" value="ECO:0007669"/>
    <property type="project" value="InterPro"/>
</dbReference>
<dbReference type="PANTHER" id="PTHR43656">
    <property type="entry name" value="BINDING OXIDOREDUCTASE, PUTATIVE (AFU_ORTHOLOGUE AFUA_2G08260)-RELATED"/>
    <property type="match status" value="1"/>
</dbReference>
<evidence type="ECO:0000313" key="6">
    <source>
        <dbReference type="EMBL" id="CAK5274505.1"/>
    </source>
</evidence>
<evidence type="ECO:0000256" key="1">
    <source>
        <dbReference type="ARBA" id="ARBA00005979"/>
    </source>
</evidence>
<protein>
    <recommendedName>
        <fullName evidence="5">NADH:flavin oxidoreductase/NADH oxidase N-terminal domain-containing protein</fullName>
    </recommendedName>
</protein>
<organism evidence="6 7">
    <name type="scientific">Mycena citricolor</name>
    <dbReference type="NCBI Taxonomy" id="2018698"/>
    <lineage>
        <taxon>Eukaryota</taxon>
        <taxon>Fungi</taxon>
        <taxon>Dikarya</taxon>
        <taxon>Basidiomycota</taxon>
        <taxon>Agaricomycotina</taxon>
        <taxon>Agaricomycetes</taxon>
        <taxon>Agaricomycetidae</taxon>
        <taxon>Agaricales</taxon>
        <taxon>Marasmiineae</taxon>
        <taxon>Mycenaceae</taxon>
        <taxon>Mycena</taxon>
    </lineage>
</organism>
<feature type="domain" description="NADH:flavin oxidoreductase/NADH oxidase N-terminal" evidence="5">
    <location>
        <begin position="9"/>
        <end position="259"/>
    </location>
</feature>
<keyword evidence="7" id="KW-1185">Reference proteome</keyword>
<dbReference type="InterPro" id="IPR013785">
    <property type="entry name" value="Aldolase_TIM"/>
</dbReference>
<evidence type="ECO:0000259" key="5">
    <source>
        <dbReference type="Pfam" id="PF00724"/>
    </source>
</evidence>
<comment type="caution">
    <text evidence="6">The sequence shown here is derived from an EMBL/GenBank/DDBJ whole genome shotgun (WGS) entry which is preliminary data.</text>
</comment>
<evidence type="ECO:0000313" key="7">
    <source>
        <dbReference type="Proteomes" id="UP001295794"/>
    </source>
</evidence>
<accession>A0AAD2HGT4</accession>
<name>A0AAD2HGT4_9AGAR</name>
<reference evidence="6" key="1">
    <citation type="submission" date="2023-11" db="EMBL/GenBank/DDBJ databases">
        <authorList>
            <person name="De Vega J J."/>
            <person name="De Vega J J."/>
        </authorList>
    </citation>
    <scope>NUCLEOTIDE SEQUENCE</scope>
</reference>
<gene>
    <name evidence="6" type="ORF">MYCIT1_LOCUS21732</name>
</gene>
<keyword evidence="2" id="KW-0285">Flavoprotein</keyword>
<dbReference type="GO" id="GO:0016491">
    <property type="term" value="F:oxidoreductase activity"/>
    <property type="evidence" value="ECO:0007669"/>
    <property type="project" value="UniProtKB-KW"/>
</dbReference>
<evidence type="ECO:0000256" key="3">
    <source>
        <dbReference type="ARBA" id="ARBA00022643"/>
    </source>
</evidence>
<dbReference type="Proteomes" id="UP001295794">
    <property type="component" value="Unassembled WGS sequence"/>
</dbReference>
<dbReference type="AlphaFoldDB" id="A0AAD2HGT4"/>
<dbReference type="Pfam" id="PF11937">
    <property type="entry name" value="DUF3455"/>
    <property type="match status" value="1"/>
</dbReference>
<dbReference type="PANTHER" id="PTHR43656:SF2">
    <property type="entry name" value="BINDING OXIDOREDUCTASE, PUTATIVE (AFU_ORTHOLOGUE AFUA_2G08260)-RELATED"/>
    <property type="match status" value="1"/>
</dbReference>
<proteinExistence type="inferred from homology"/>
<dbReference type="EMBL" id="CAVNYO010000403">
    <property type="protein sequence ID" value="CAK5274505.1"/>
    <property type="molecule type" value="Genomic_DNA"/>
</dbReference>
<dbReference type="InterPro" id="IPR021851">
    <property type="entry name" value="DUF3455"/>
</dbReference>
<keyword evidence="4" id="KW-0560">Oxidoreductase</keyword>
<evidence type="ECO:0000256" key="4">
    <source>
        <dbReference type="ARBA" id="ARBA00023002"/>
    </source>
</evidence>
<evidence type="ECO:0000256" key="2">
    <source>
        <dbReference type="ARBA" id="ARBA00022630"/>
    </source>
</evidence>